<feature type="compositionally biased region" description="Polar residues" evidence="1">
    <location>
        <begin position="1"/>
        <end position="13"/>
    </location>
</feature>
<dbReference type="RefSeq" id="WP_341376337.1">
    <property type="nucleotide sequence ID" value="NZ_JBBUTF010000026.1"/>
</dbReference>
<accession>A0ABU9BFG8</accession>
<name>A0ABU9BFG8_9BURK</name>
<reference evidence="2 3" key="1">
    <citation type="submission" date="2024-04" db="EMBL/GenBank/DDBJ databases">
        <title>Novel species of the genus Ideonella isolated from streams.</title>
        <authorList>
            <person name="Lu H."/>
        </authorList>
    </citation>
    <scope>NUCLEOTIDE SEQUENCE [LARGE SCALE GENOMIC DNA]</scope>
    <source>
        <strain evidence="2 3">BYS139W</strain>
    </source>
</reference>
<comment type="caution">
    <text evidence="2">The sequence shown here is derived from an EMBL/GenBank/DDBJ whole genome shotgun (WGS) entry which is preliminary data.</text>
</comment>
<gene>
    <name evidence="2" type="ORF">AACH11_21545</name>
</gene>
<keyword evidence="3" id="KW-1185">Reference proteome</keyword>
<feature type="region of interest" description="Disordered" evidence="1">
    <location>
        <begin position="382"/>
        <end position="406"/>
    </location>
</feature>
<feature type="compositionally biased region" description="Pro residues" evidence="1">
    <location>
        <begin position="385"/>
        <end position="400"/>
    </location>
</feature>
<evidence type="ECO:0000313" key="3">
    <source>
        <dbReference type="Proteomes" id="UP001368500"/>
    </source>
</evidence>
<dbReference type="Proteomes" id="UP001368500">
    <property type="component" value="Unassembled WGS sequence"/>
</dbReference>
<evidence type="ECO:0000256" key="1">
    <source>
        <dbReference type="SAM" id="MobiDB-lite"/>
    </source>
</evidence>
<proteinExistence type="predicted"/>
<organism evidence="2 3">
    <name type="scientific">Pseudaquabacterium rugosum</name>
    <dbReference type="NCBI Taxonomy" id="2984194"/>
    <lineage>
        <taxon>Bacteria</taxon>
        <taxon>Pseudomonadati</taxon>
        <taxon>Pseudomonadota</taxon>
        <taxon>Betaproteobacteria</taxon>
        <taxon>Burkholderiales</taxon>
        <taxon>Sphaerotilaceae</taxon>
        <taxon>Pseudaquabacterium</taxon>
    </lineage>
</organism>
<dbReference type="EMBL" id="JBBUTF010000026">
    <property type="protein sequence ID" value="MEK8028551.1"/>
    <property type="molecule type" value="Genomic_DNA"/>
</dbReference>
<dbReference type="InterPro" id="IPR029069">
    <property type="entry name" value="HotDog_dom_sf"/>
</dbReference>
<evidence type="ECO:0000313" key="2">
    <source>
        <dbReference type="EMBL" id="MEK8028551.1"/>
    </source>
</evidence>
<sequence length="543" mass="59864">MNRHPSASPSASPLTGRPGAPARPPAAQRHGLWLSVLSLGLGLATTALPPAAEAAGTVQAVTAATAPTPQAERYVRVFPGRYTPREQAWVQKYLDDNAALQRRGPIDVQRLVRGELPRDTPGLGPVIRVTEDWVRYQNQRVDPDNPLRHDRAYAQRAGLPDILAFNTFGAHDDTFMVPWPPAARDKLLVSDLNHSVTTLRPIHPGDTLYLVADAREVIDLTPPEGATQRTVALNTQGSIYNQRGEKVNEVIFRVTESVRQFRDPSEAPKNPGFFDMWEAPDWLSRPARVYTDADWARIARLWRGEQRQGATPRYWDDVAVGSAPAPTLDGPILASVTPVPPWGMGSGGSRTLRREILDDGQRAGLVRGARDGIWRTRERAGYVPATPPQPAGHAGGPPPDAGAITTTDIHKDGEQRSPLVNYMGRDLAIRHLDHWMGEAGWLQNIRWSIMDPRGHAAMGLPVPANPRAEHFLDRLAPFMPEMRGRYVHTHGLSQDVALVQSRVVSKAVVDGQALVELVWWIETIDGQIWQEGAATIRLPRKPL</sequence>
<dbReference type="Gene3D" id="3.10.129.10">
    <property type="entry name" value="Hotdog Thioesterase"/>
    <property type="match status" value="1"/>
</dbReference>
<feature type="region of interest" description="Disordered" evidence="1">
    <location>
        <begin position="1"/>
        <end position="27"/>
    </location>
</feature>
<dbReference type="SUPFAM" id="SSF54637">
    <property type="entry name" value="Thioesterase/thiol ester dehydrase-isomerase"/>
    <property type="match status" value="1"/>
</dbReference>
<protein>
    <submittedName>
        <fullName evidence="2">Uncharacterized protein</fullName>
    </submittedName>
</protein>